<reference evidence="5 6" key="1">
    <citation type="journal article" date="2015" name="Nature">
        <title>rRNA introns, odd ribosomes, and small enigmatic genomes across a large radiation of phyla.</title>
        <authorList>
            <person name="Brown C.T."/>
            <person name="Hug L.A."/>
            <person name="Thomas B.C."/>
            <person name="Sharon I."/>
            <person name="Castelle C.J."/>
            <person name="Singh A."/>
            <person name="Wilkins M.J."/>
            <person name="Williams K.H."/>
            <person name="Banfield J.F."/>
        </authorList>
    </citation>
    <scope>NUCLEOTIDE SEQUENCE [LARGE SCALE GENOMIC DNA]</scope>
</reference>
<dbReference type="PANTHER" id="PTHR34388">
    <property type="entry name" value="DNA POLYMERASE III SUBUNIT DELTA"/>
    <property type="match status" value="1"/>
</dbReference>
<comment type="caution">
    <text evidence="5">The sequence shown here is derived from an EMBL/GenBank/DDBJ whole genome shotgun (WGS) entry which is preliminary data.</text>
</comment>
<evidence type="ECO:0000256" key="2">
    <source>
        <dbReference type="ARBA" id="ARBA00022695"/>
    </source>
</evidence>
<dbReference type="InterPro" id="IPR005790">
    <property type="entry name" value="DNA_polIII_delta"/>
</dbReference>
<dbReference type="Gene3D" id="1.10.8.60">
    <property type="match status" value="1"/>
</dbReference>
<keyword evidence="4" id="KW-0239">DNA-directed DNA polymerase</keyword>
<dbReference type="GO" id="GO:0003887">
    <property type="term" value="F:DNA-directed DNA polymerase activity"/>
    <property type="evidence" value="ECO:0007669"/>
    <property type="project" value="UniProtKB-KW"/>
</dbReference>
<dbReference type="GO" id="GO:0003677">
    <property type="term" value="F:DNA binding"/>
    <property type="evidence" value="ECO:0007669"/>
    <property type="project" value="InterPro"/>
</dbReference>
<evidence type="ECO:0000313" key="6">
    <source>
        <dbReference type="Proteomes" id="UP000034044"/>
    </source>
</evidence>
<keyword evidence="2" id="KW-0548">Nucleotidyltransferase</keyword>
<dbReference type="EMBL" id="LBSR01000011">
    <property type="protein sequence ID" value="KKQ21954.1"/>
    <property type="molecule type" value="Genomic_DNA"/>
</dbReference>
<keyword evidence="1" id="KW-0808">Transferase</keyword>
<accession>A0A0G0ICH9</accession>
<gene>
    <name evidence="5" type="ORF">US36_C0011G0010</name>
</gene>
<dbReference type="AlphaFoldDB" id="A0A0G0ICH9"/>
<dbReference type="Gene3D" id="3.40.50.300">
    <property type="entry name" value="P-loop containing nucleotide triphosphate hydrolases"/>
    <property type="match status" value="1"/>
</dbReference>
<evidence type="ECO:0000256" key="4">
    <source>
        <dbReference type="ARBA" id="ARBA00022932"/>
    </source>
</evidence>
<sequence length="266" mass="30601">MIIFLCGPDSYRRRQKEKEYIGRYRQKYLTSANFDFSDSSDETFLKLREFSANYSIFEQFKMAILENIFEISEKEEKTFISFLKENLKNKDLTILISEEKKPSPKFKFLTGEPVVVHEFNSLEGSTLDFFIKKEAEKRNIKLAPGVIRFLSEIFKGDTWALVTELDKLALIENKNIDENKIKELVGYPQAQNQPKFFSQISDLLSGSLKQKTAVLEILLGTDDSAKIFNFLASFSGPFVKKFADYDAAVKSGKMDYEEALVDFALA</sequence>
<dbReference type="GO" id="GO:0006261">
    <property type="term" value="P:DNA-templated DNA replication"/>
    <property type="evidence" value="ECO:0007669"/>
    <property type="project" value="TreeGrafter"/>
</dbReference>
<dbReference type="SUPFAM" id="SSF52540">
    <property type="entry name" value="P-loop containing nucleoside triphosphate hydrolases"/>
    <property type="match status" value="1"/>
</dbReference>
<dbReference type="PANTHER" id="PTHR34388:SF1">
    <property type="entry name" value="DNA POLYMERASE III SUBUNIT DELTA"/>
    <property type="match status" value="1"/>
</dbReference>
<name>A0A0G0ICH9_9BACT</name>
<dbReference type="InterPro" id="IPR027417">
    <property type="entry name" value="P-loop_NTPase"/>
</dbReference>
<evidence type="ECO:0000313" key="5">
    <source>
        <dbReference type="EMBL" id="KKQ21954.1"/>
    </source>
</evidence>
<dbReference type="GO" id="GO:0009360">
    <property type="term" value="C:DNA polymerase III complex"/>
    <property type="evidence" value="ECO:0007669"/>
    <property type="project" value="TreeGrafter"/>
</dbReference>
<organism evidence="5 6">
    <name type="scientific">Candidatus Wolfebacteria bacterium GW2011_GWC1_37_10</name>
    <dbReference type="NCBI Taxonomy" id="1619010"/>
    <lineage>
        <taxon>Bacteria</taxon>
        <taxon>Candidatus Wolfeibacteriota</taxon>
    </lineage>
</organism>
<protein>
    <submittedName>
        <fullName evidence="5">Uncharacterized protein</fullName>
    </submittedName>
</protein>
<keyword evidence="3" id="KW-0235">DNA replication</keyword>
<dbReference type="Proteomes" id="UP000034044">
    <property type="component" value="Unassembled WGS sequence"/>
</dbReference>
<proteinExistence type="predicted"/>
<evidence type="ECO:0000256" key="1">
    <source>
        <dbReference type="ARBA" id="ARBA00022679"/>
    </source>
</evidence>
<evidence type="ECO:0000256" key="3">
    <source>
        <dbReference type="ARBA" id="ARBA00022705"/>
    </source>
</evidence>